<dbReference type="GeneID" id="111004787"/>
<dbReference type="OrthoDB" id="1742963at2759"/>
<dbReference type="AlphaFoldDB" id="A0A6J1BRN0"/>
<dbReference type="PANTHER" id="PTHR33116">
    <property type="entry name" value="REVERSE TRANSCRIPTASE ZINC-BINDING DOMAIN-CONTAINING PROTEIN-RELATED-RELATED"/>
    <property type="match status" value="1"/>
</dbReference>
<dbReference type="KEGG" id="mcha:111004787"/>
<proteinExistence type="predicted"/>
<organism evidence="1 2">
    <name type="scientific">Momordica charantia</name>
    <name type="common">Bitter gourd</name>
    <name type="synonym">Balsam pear</name>
    <dbReference type="NCBI Taxonomy" id="3673"/>
    <lineage>
        <taxon>Eukaryota</taxon>
        <taxon>Viridiplantae</taxon>
        <taxon>Streptophyta</taxon>
        <taxon>Embryophyta</taxon>
        <taxon>Tracheophyta</taxon>
        <taxon>Spermatophyta</taxon>
        <taxon>Magnoliopsida</taxon>
        <taxon>eudicotyledons</taxon>
        <taxon>Gunneridae</taxon>
        <taxon>Pentapetalae</taxon>
        <taxon>rosids</taxon>
        <taxon>fabids</taxon>
        <taxon>Cucurbitales</taxon>
        <taxon>Cucurbitaceae</taxon>
        <taxon>Momordiceae</taxon>
        <taxon>Momordica</taxon>
    </lineage>
</organism>
<protein>
    <submittedName>
        <fullName evidence="2">Uncharacterized protein LOC111004787</fullName>
    </submittedName>
</protein>
<dbReference type="PANTHER" id="PTHR33116:SF86">
    <property type="entry name" value="REVERSE TRANSCRIPTASE DOMAIN-CONTAINING PROTEIN"/>
    <property type="match status" value="1"/>
</dbReference>
<accession>A0A6J1BRN0</accession>
<gene>
    <name evidence="2" type="primary">LOC111004787</name>
</gene>
<name>A0A6J1BRN0_MOMCH</name>
<reference evidence="2" key="1">
    <citation type="submission" date="2025-08" db="UniProtKB">
        <authorList>
            <consortium name="RefSeq"/>
        </authorList>
    </citation>
    <scope>IDENTIFICATION</scope>
    <source>
        <strain evidence="2">OHB3-1</strain>
    </source>
</reference>
<dbReference type="Proteomes" id="UP000504603">
    <property type="component" value="Unplaced"/>
</dbReference>
<sequence length="269" mass="31135">MQGWKRSFFSVGGKEVLIKSVGQAIPAYAMSVFRLPKGFCEEVSQMFARFWWGSSNDTKKLHWMSWERMCLPKELGGLNFRDLEGFNQALVAKQVWRVLQNPNILVSRVLKAKYFHDSLVLQATHLRNQSYFWKGFIWGRDLLIKGLRSRVGNGSTINIFSDPWIPRPYSFRPITAPFGPYDVKVADLINPNGQWDVHLISYIFCEEDRDLILSMPVSPYNSVDSWIWHFDKRGHYNVKSVINSIYIRSAMVYLQVQALGDIIGRLFGS</sequence>
<evidence type="ECO:0000313" key="1">
    <source>
        <dbReference type="Proteomes" id="UP000504603"/>
    </source>
</evidence>
<evidence type="ECO:0000313" key="2">
    <source>
        <dbReference type="RefSeq" id="XP_022131662.1"/>
    </source>
</evidence>
<dbReference type="RefSeq" id="XP_022131662.1">
    <property type="nucleotide sequence ID" value="XM_022275970.1"/>
</dbReference>
<keyword evidence="1" id="KW-1185">Reference proteome</keyword>